<proteinExistence type="predicted"/>
<keyword evidence="2" id="KW-0472">Membrane</keyword>
<evidence type="ECO:0000256" key="1">
    <source>
        <dbReference type="SAM" id="MobiDB-lite"/>
    </source>
</evidence>
<dbReference type="Proteomes" id="UP000322699">
    <property type="component" value="Unassembled WGS sequence"/>
</dbReference>
<keyword evidence="4" id="KW-1185">Reference proteome</keyword>
<dbReference type="EMBL" id="VRLW01000001">
    <property type="protein sequence ID" value="KAA1260193.1"/>
    <property type="molecule type" value="Genomic_DNA"/>
</dbReference>
<accession>A0A5B1CLF3</accession>
<gene>
    <name evidence="3" type="ORF">LF1_27320</name>
</gene>
<comment type="caution">
    <text evidence="3">The sequence shown here is derived from an EMBL/GenBank/DDBJ whole genome shotgun (WGS) entry which is preliminary data.</text>
</comment>
<keyword evidence="2" id="KW-0812">Transmembrane</keyword>
<feature type="compositionally biased region" description="Polar residues" evidence="1">
    <location>
        <begin position="255"/>
        <end position="265"/>
    </location>
</feature>
<organism evidence="3 4">
    <name type="scientific">Rubripirellula obstinata</name>
    <dbReference type="NCBI Taxonomy" id="406547"/>
    <lineage>
        <taxon>Bacteria</taxon>
        <taxon>Pseudomonadati</taxon>
        <taxon>Planctomycetota</taxon>
        <taxon>Planctomycetia</taxon>
        <taxon>Pirellulales</taxon>
        <taxon>Pirellulaceae</taxon>
        <taxon>Rubripirellula</taxon>
    </lineage>
</organism>
<reference evidence="3 4" key="1">
    <citation type="submission" date="2019-08" db="EMBL/GenBank/DDBJ databases">
        <title>Deep-cultivation of Planctomycetes and their phenomic and genomic characterization uncovers novel biology.</title>
        <authorList>
            <person name="Wiegand S."/>
            <person name="Jogler M."/>
            <person name="Boedeker C."/>
            <person name="Pinto D."/>
            <person name="Vollmers J."/>
            <person name="Rivas-Marin E."/>
            <person name="Kohn T."/>
            <person name="Peeters S.H."/>
            <person name="Heuer A."/>
            <person name="Rast P."/>
            <person name="Oberbeckmann S."/>
            <person name="Bunk B."/>
            <person name="Jeske O."/>
            <person name="Meyerdierks A."/>
            <person name="Storesund J.E."/>
            <person name="Kallscheuer N."/>
            <person name="Luecker S."/>
            <person name="Lage O.M."/>
            <person name="Pohl T."/>
            <person name="Merkel B.J."/>
            <person name="Hornburger P."/>
            <person name="Mueller R.-W."/>
            <person name="Bruemmer F."/>
            <person name="Labrenz M."/>
            <person name="Spormann A.M."/>
            <person name="Op Den Camp H."/>
            <person name="Overmann J."/>
            <person name="Amann R."/>
            <person name="Jetten M.S.M."/>
            <person name="Mascher T."/>
            <person name="Medema M.H."/>
            <person name="Devos D.P."/>
            <person name="Kaster A.-K."/>
            <person name="Ovreas L."/>
            <person name="Rohde M."/>
            <person name="Galperin M.Y."/>
            <person name="Jogler C."/>
        </authorList>
    </citation>
    <scope>NUCLEOTIDE SEQUENCE [LARGE SCALE GENOMIC DNA]</scope>
    <source>
        <strain evidence="3 4">LF1</strain>
    </source>
</reference>
<keyword evidence="2" id="KW-1133">Transmembrane helix</keyword>
<evidence type="ECO:0000313" key="3">
    <source>
        <dbReference type="EMBL" id="KAA1260193.1"/>
    </source>
</evidence>
<dbReference type="AlphaFoldDB" id="A0A5B1CLF3"/>
<evidence type="ECO:0000256" key="2">
    <source>
        <dbReference type="SAM" id="Phobius"/>
    </source>
</evidence>
<dbReference type="RefSeq" id="WP_068265801.1">
    <property type="nucleotide sequence ID" value="NZ_LWSK01000098.1"/>
</dbReference>
<evidence type="ECO:0000313" key="4">
    <source>
        <dbReference type="Proteomes" id="UP000322699"/>
    </source>
</evidence>
<feature type="transmembrane region" description="Helical" evidence="2">
    <location>
        <begin position="21"/>
        <end position="44"/>
    </location>
</feature>
<dbReference type="OrthoDB" id="276990at2"/>
<sequence>MNHREQFELRSDHQDGFPSRRWRSIASVIVLLHVAAVILPPLAFQARGPLGVSPAIETAITPFEKYAQSFYIDRGYAFFAPDPGPSHLIQAAITDSDGNRVEELYPDLDQQWPRLLYHRHFMLAEYLEEIYHPPGPPRELAELDREAAEYWVRSRARYEHVRQSVVDHLKQKHSGQQVAIRRIEHLIPDLSMFIEQPIALDDPQLYRVLQDQPIDVLGDIAGNPSQSDADVLVAPTKPPETIEPPKGDPVEPADNPTNESAEVAP</sequence>
<name>A0A5B1CLF3_9BACT</name>
<feature type="region of interest" description="Disordered" evidence="1">
    <location>
        <begin position="220"/>
        <end position="265"/>
    </location>
</feature>
<protein>
    <submittedName>
        <fullName evidence="3">Uncharacterized protein</fullName>
    </submittedName>
</protein>